<reference evidence="2 3" key="1">
    <citation type="journal article" date="2013" name="Mar. Genomics">
        <title>Expression of sulfatases in Rhodopirellula baltica and the diversity of sulfatases in the genus Rhodopirellula.</title>
        <authorList>
            <person name="Wegner C.E."/>
            <person name="Richter-Heitmann T."/>
            <person name="Klindworth A."/>
            <person name="Klockow C."/>
            <person name="Richter M."/>
            <person name="Achstetter T."/>
            <person name="Glockner F.O."/>
            <person name="Harder J."/>
        </authorList>
    </citation>
    <scope>NUCLEOTIDE SEQUENCE [LARGE SCALE GENOMIC DNA]</scope>
    <source>
        <strain evidence="2 3">SH398</strain>
    </source>
</reference>
<dbReference type="AlphaFoldDB" id="M5S8X6"/>
<feature type="region of interest" description="Disordered" evidence="1">
    <location>
        <begin position="78"/>
        <end position="101"/>
    </location>
</feature>
<evidence type="ECO:0000256" key="1">
    <source>
        <dbReference type="SAM" id="MobiDB-lite"/>
    </source>
</evidence>
<gene>
    <name evidence="2" type="ORF">RESH_01487</name>
</gene>
<comment type="caution">
    <text evidence="2">The sequence shown here is derived from an EMBL/GenBank/DDBJ whole genome shotgun (WGS) entry which is preliminary data.</text>
</comment>
<protein>
    <submittedName>
        <fullName evidence="2">Uncharacterized protein</fullName>
    </submittedName>
</protein>
<dbReference type="Proteomes" id="UP000011996">
    <property type="component" value="Unassembled WGS sequence"/>
</dbReference>
<evidence type="ECO:0000313" key="3">
    <source>
        <dbReference type="Proteomes" id="UP000011996"/>
    </source>
</evidence>
<name>M5S8X6_9BACT</name>
<accession>M5S8X6</accession>
<organism evidence="2 3">
    <name type="scientific">Rhodopirellula europaea SH398</name>
    <dbReference type="NCBI Taxonomy" id="1263868"/>
    <lineage>
        <taxon>Bacteria</taxon>
        <taxon>Pseudomonadati</taxon>
        <taxon>Planctomycetota</taxon>
        <taxon>Planctomycetia</taxon>
        <taxon>Pirellulales</taxon>
        <taxon>Pirellulaceae</taxon>
        <taxon>Rhodopirellula</taxon>
    </lineage>
</organism>
<evidence type="ECO:0000313" key="2">
    <source>
        <dbReference type="EMBL" id="EMI27926.1"/>
    </source>
</evidence>
<sequence length="101" mass="11281">MNDPFIQSEWRSLCKRVHGCACTLANDKSEEKIFESQAHAFASSEPPHRYSELLAKVAEAAHLAVKWQSDVVHDSEDHWIDEASDESFPASDPPAFTSTHA</sequence>
<dbReference type="OrthoDB" id="276288at2"/>
<dbReference type="PATRIC" id="fig|1263868.3.peg.1597"/>
<dbReference type="RefSeq" id="WP_008664992.1">
    <property type="nucleotide sequence ID" value="NZ_ANOF01000054.1"/>
</dbReference>
<dbReference type="EMBL" id="ANOF01000054">
    <property type="protein sequence ID" value="EMI27926.1"/>
    <property type="molecule type" value="Genomic_DNA"/>
</dbReference>
<proteinExistence type="predicted"/>